<dbReference type="SUPFAM" id="SSF49785">
    <property type="entry name" value="Galactose-binding domain-like"/>
    <property type="match status" value="1"/>
</dbReference>
<protein>
    <recommendedName>
        <fullName evidence="3">Heparinase II/III-like C-terminal domain-containing protein</fullName>
    </recommendedName>
</protein>
<dbReference type="Gene3D" id="1.50.10.100">
    <property type="entry name" value="Chondroitin AC/alginate lyase"/>
    <property type="match status" value="1"/>
</dbReference>
<evidence type="ECO:0000313" key="4">
    <source>
        <dbReference type="EMBL" id="PAV31260.1"/>
    </source>
</evidence>
<gene>
    <name evidence="4" type="ORF">CIL05_00990</name>
</gene>
<dbReference type="GO" id="GO:0030313">
    <property type="term" value="C:cell envelope"/>
    <property type="evidence" value="ECO:0007669"/>
    <property type="project" value="UniProtKB-SubCell"/>
</dbReference>
<organism evidence="4 5">
    <name type="scientific">Virgibacillus profundi</name>
    <dbReference type="NCBI Taxonomy" id="2024555"/>
    <lineage>
        <taxon>Bacteria</taxon>
        <taxon>Bacillati</taxon>
        <taxon>Bacillota</taxon>
        <taxon>Bacilli</taxon>
        <taxon>Bacillales</taxon>
        <taxon>Bacillaceae</taxon>
        <taxon>Virgibacillus</taxon>
    </lineage>
</organism>
<name>A0A2A2IJD4_9BACI</name>
<dbReference type="Proteomes" id="UP000218887">
    <property type="component" value="Unassembled WGS sequence"/>
</dbReference>
<evidence type="ECO:0000256" key="2">
    <source>
        <dbReference type="SAM" id="SignalP"/>
    </source>
</evidence>
<dbReference type="CDD" id="cd02795">
    <property type="entry name" value="CBM6-CBM35-CBM36_like"/>
    <property type="match status" value="1"/>
</dbReference>
<dbReference type="GO" id="GO:0016829">
    <property type="term" value="F:lyase activity"/>
    <property type="evidence" value="ECO:0007669"/>
    <property type="project" value="InterPro"/>
</dbReference>
<comment type="caution">
    <text evidence="4">The sequence shown here is derived from an EMBL/GenBank/DDBJ whole genome shotgun (WGS) entry which is preliminary data.</text>
</comment>
<evidence type="ECO:0000259" key="3">
    <source>
        <dbReference type="Pfam" id="PF07940"/>
    </source>
</evidence>
<dbReference type="Gene3D" id="2.60.40.1190">
    <property type="match status" value="1"/>
</dbReference>
<dbReference type="InterPro" id="IPR008929">
    <property type="entry name" value="Chondroitin_lyas"/>
</dbReference>
<dbReference type="SUPFAM" id="SSF49344">
    <property type="entry name" value="CBD9-like"/>
    <property type="match status" value="1"/>
</dbReference>
<dbReference type="RefSeq" id="WP_095653631.1">
    <property type="nucleotide sequence ID" value="NZ_NPOA01000001.1"/>
</dbReference>
<evidence type="ECO:0000313" key="5">
    <source>
        <dbReference type="Proteomes" id="UP000218887"/>
    </source>
</evidence>
<reference evidence="4 5" key="1">
    <citation type="submission" date="2017-08" db="EMBL/GenBank/DDBJ databases">
        <title>Virgibacillus indicus sp. nov. and Virgibacillus profoundi sp. nov, two moderately halophilic bacteria isolated from marine sediment by using the Microfluidic Streak Plate.</title>
        <authorList>
            <person name="Xu B."/>
            <person name="Hu B."/>
            <person name="Wang J."/>
            <person name="Zhu Y."/>
            <person name="Huang L."/>
            <person name="Du W."/>
            <person name="Huang Y."/>
        </authorList>
    </citation>
    <scope>NUCLEOTIDE SEQUENCE [LARGE SCALE GENOMIC DNA]</scope>
    <source>
        <strain evidence="4 5">IO3-P3-H5</strain>
    </source>
</reference>
<keyword evidence="5" id="KW-1185">Reference proteome</keyword>
<evidence type="ECO:0000256" key="1">
    <source>
        <dbReference type="ARBA" id="ARBA00004196"/>
    </source>
</evidence>
<feature type="signal peptide" evidence="2">
    <location>
        <begin position="1"/>
        <end position="20"/>
    </location>
</feature>
<dbReference type="InterPro" id="IPR012480">
    <property type="entry name" value="Hepar_II_III_C"/>
</dbReference>
<proteinExistence type="predicted"/>
<keyword evidence="2" id="KW-0732">Signal</keyword>
<dbReference type="OrthoDB" id="7335480at2"/>
<feature type="chain" id="PRO_5038618847" description="Heparinase II/III-like C-terminal domain-containing protein" evidence="2">
    <location>
        <begin position="21"/>
        <end position="1386"/>
    </location>
</feature>
<dbReference type="EMBL" id="NPOA01000001">
    <property type="protein sequence ID" value="PAV31260.1"/>
    <property type="molecule type" value="Genomic_DNA"/>
</dbReference>
<comment type="subcellular location">
    <subcellularLocation>
        <location evidence="1">Cell envelope</location>
    </subcellularLocation>
</comment>
<dbReference type="Gene3D" id="2.70.98.70">
    <property type="match status" value="1"/>
</dbReference>
<dbReference type="Gene3D" id="2.60.120.260">
    <property type="entry name" value="Galactose-binding domain-like"/>
    <property type="match status" value="1"/>
</dbReference>
<dbReference type="InterPro" id="IPR008979">
    <property type="entry name" value="Galactose-bd-like_sf"/>
</dbReference>
<feature type="domain" description="Heparinase II/III-like C-terminal" evidence="3">
    <location>
        <begin position="923"/>
        <end position="1041"/>
    </location>
</feature>
<dbReference type="Pfam" id="PF07940">
    <property type="entry name" value="Hepar_II_III_C"/>
    <property type="match status" value="1"/>
</dbReference>
<accession>A0A2A2IJD4</accession>
<sequence>MKRKTLILFFGLLLVLSPFAEITPHNVSSHTASAAETVQATEAAIDHFNNRWAIIPEVEQNLVIDGVLTDDVWDEAVMLEEFITVFHNEEAEKGTDVLVAYDSENLYFGLTYAHDDVSHSLANFEILIQPSSAEDEFFHAPIPVKELDLPIENVWGTDSNEVAGYDYEIVDEEGLITAEVAVPISSLNVDEVHDGDEWQINVINQHEINTRPMTSWAPIRTSRYTKTDTSSSYRFNFDVSDEGRMGSIFFNKLPEQWAPEPYSSIWNPQELEFKYKGFTEKELSFKGSGINHIHDQIALTWQTPSGEQAELENVNLERVDDRIVVSFEHPEPDKNGLYQLYVSLDQNRNKPEAMFTILSFDRNNMIEAGGKLYNHIPYEGERTPLEWEPATEDVQQILDIIPEQVGFRFTGLPDQPHLHPDRNFSWDIDNPDVISSNHSDMTYPNEEYPEDQVLTVTNRKGEDVEYPYYEDENGRIYFLSAHKWYLQRNYAVGQIQSIASSDPLGAARLLYRFAEVYEGYTPVSDHIWQNFPVEVSSGPPYPWWGGVWNRWSASELWDLRNLFKAYETVKKTNAFELISAEVGEDVNHRIVEDMFKPSIEFARTFQIINHNMDYTKWVGLGEMSKAINDPSYIHEGVELLEDYTTNEYLFDGFYKETTLSYHNQSTNGINRAIDAFQGWSDPEGYISPRSGMRFDNLDMRSQFPALGKSQEIPEILVYPDGKYLPTQDTWANELSGNPNLAAGSFLLPASGFARLQRGTPDSEGEDSGITYLFPELEIVDQTAEDRLFDASGTVQFEAVSEGNHITFAFEVPKTDTYRVDLKPFKAASYGFYEILINNVAIAELDFYNTGSGPTDTETLTMMELEEGTHEITFRNIGKSVDSTNYKMGVIELALLNEEAQEEEEDDDGKPAELSQLYMNFDPKYGHDHFDPLNLNLYAEGQELLPDIGYSYTFYRRWATSTMGHNTVVVDSKDMTASGDAEHGGNIEVFAPIDDNLQVMRANHEKAYPGTDEYSREPWFIGFPNNEDGYVLDLFRVSGGDRHEYTLQGDANHDARFDTDMALEEYGDYLLPEGTEVTLPETAYDKGYAEGHYYGYIYLQNVMEAMLEDNQYELTLVTEENNEEQAKMKITGLLESGENELFLAESPSLRSTRLHGTSMDTNDEAVKYHMPKYVLRRNGEDLTSQFITLMEPYRDDTGPQIDSVEKLEMDESSPGDIAVAVTYGDTTDIILSSPHHPEEPLIVDDITMTGKMGMIRLQDDELKDMYLIGGSLLEKGDEQLTGNGTVEGTLTDVMRQANRDSYDAFVTDSYIPEDTQGSHIVVTHPDGKTHGYEIKEIIRENEQTIIQIDGMDPGFSINSDGSSEMEFYPFKKWEGEHTFQIENINSK</sequence>